<dbReference type="Pfam" id="PF04359">
    <property type="entry name" value="DUF493"/>
    <property type="match status" value="1"/>
</dbReference>
<dbReference type="Gene3D" id="3.30.70.260">
    <property type="match status" value="1"/>
</dbReference>
<dbReference type="EMBL" id="JBDJNQ010000005">
    <property type="protein sequence ID" value="MEN5378039.1"/>
    <property type="molecule type" value="Genomic_DNA"/>
</dbReference>
<organism evidence="1 2">
    <name type="scientific">Sphingobacterium kitahiroshimense</name>
    <dbReference type="NCBI Taxonomy" id="470446"/>
    <lineage>
        <taxon>Bacteria</taxon>
        <taxon>Pseudomonadati</taxon>
        <taxon>Bacteroidota</taxon>
        <taxon>Sphingobacteriia</taxon>
        <taxon>Sphingobacteriales</taxon>
        <taxon>Sphingobacteriaceae</taxon>
        <taxon>Sphingobacterium</taxon>
    </lineage>
</organism>
<dbReference type="InterPro" id="IPR007454">
    <property type="entry name" value="UPF0250_YbeD-like"/>
</dbReference>
<proteinExistence type="predicted"/>
<gene>
    <name evidence="1" type="ORF">ABE541_12290</name>
</gene>
<name>A0ABV0BWW4_9SPHI</name>
<dbReference type="Proteomes" id="UP001409291">
    <property type="component" value="Unassembled WGS sequence"/>
</dbReference>
<reference evidence="1 2" key="1">
    <citation type="submission" date="2024-04" db="EMBL/GenBank/DDBJ databases">
        <title>WGS of bacteria from Torrens River.</title>
        <authorList>
            <person name="Wyrsch E.R."/>
            <person name="Drigo B."/>
        </authorList>
    </citation>
    <scope>NUCLEOTIDE SEQUENCE [LARGE SCALE GENOMIC DNA]</scope>
    <source>
        <strain evidence="1 2">TWI391</strain>
    </source>
</reference>
<evidence type="ECO:0000313" key="1">
    <source>
        <dbReference type="EMBL" id="MEN5378039.1"/>
    </source>
</evidence>
<accession>A0ABV0BWW4</accession>
<dbReference type="RefSeq" id="WP_021190954.1">
    <property type="nucleotide sequence ID" value="NZ_JAOQNK010000001.1"/>
</dbReference>
<evidence type="ECO:0000313" key="2">
    <source>
        <dbReference type="Proteomes" id="UP001409291"/>
    </source>
</evidence>
<keyword evidence="2" id="KW-1185">Reference proteome</keyword>
<dbReference type="InterPro" id="IPR027471">
    <property type="entry name" value="YbeD-like_sf"/>
</dbReference>
<sequence>MSELNNNINIQDIEDGNNQQDFYTNFKEKLIAVEQFPSLYKFKFIVKADLEKIEQVKQVFTHASTKYAEKESSGGKYKSITVETFVNNADEVIDYYKEVSKIESVIML</sequence>
<comment type="caution">
    <text evidence="1">The sequence shown here is derived from an EMBL/GenBank/DDBJ whole genome shotgun (WGS) entry which is preliminary data.</text>
</comment>
<protein>
    <submittedName>
        <fullName evidence="1">DUF493 domain-containing protein</fullName>
    </submittedName>
</protein>
<dbReference type="SUPFAM" id="SSF117991">
    <property type="entry name" value="YbeD/HP0495-like"/>
    <property type="match status" value="1"/>
</dbReference>